<accession>A0AAE0ZJU8</accession>
<proteinExistence type="predicted"/>
<dbReference type="AlphaFoldDB" id="A0AAE0ZJU8"/>
<sequence>MLLICASHLALLDRQKGDPVTSNVGIGLNLTSHGWWKSRKYSFFFCLFQNCSRQSHIGRSAGQILQGEIKAKRTPVLCATCDAVATTKGTNSTEKTCQQTELDLPSGMMGERQLLGTS</sequence>
<organism evidence="1 2">
    <name type="scientific">Elysia crispata</name>
    <name type="common">lettuce slug</name>
    <dbReference type="NCBI Taxonomy" id="231223"/>
    <lineage>
        <taxon>Eukaryota</taxon>
        <taxon>Metazoa</taxon>
        <taxon>Spiralia</taxon>
        <taxon>Lophotrochozoa</taxon>
        <taxon>Mollusca</taxon>
        <taxon>Gastropoda</taxon>
        <taxon>Heterobranchia</taxon>
        <taxon>Euthyneura</taxon>
        <taxon>Panpulmonata</taxon>
        <taxon>Sacoglossa</taxon>
        <taxon>Placobranchoidea</taxon>
        <taxon>Plakobranchidae</taxon>
        <taxon>Elysia</taxon>
    </lineage>
</organism>
<keyword evidence="2" id="KW-1185">Reference proteome</keyword>
<comment type="caution">
    <text evidence="1">The sequence shown here is derived from an EMBL/GenBank/DDBJ whole genome shotgun (WGS) entry which is preliminary data.</text>
</comment>
<dbReference type="Proteomes" id="UP001283361">
    <property type="component" value="Unassembled WGS sequence"/>
</dbReference>
<dbReference type="EMBL" id="JAWDGP010003786">
    <property type="protein sequence ID" value="KAK3770749.1"/>
    <property type="molecule type" value="Genomic_DNA"/>
</dbReference>
<name>A0AAE0ZJU8_9GAST</name>
<evidence type="ECO:0000313" key="1">
    <source>
        <dbReference type="EMBL" id="KAK3770749.1"/>
    </source>
</evidence>
<reference evidence="1" key="1">
    <citation type="journal article" date="2023" name="G3 (Bethesda)">
        <title>A reference genome for the long-term kleptoplast-retaining sea slug Elysia crispata morphotype clarki.</title>
        <authorList>
            <person name="Eastman K.E."/>
            <person name="Pendleton A.L."/>
            <person name="Shaikh M.A."/>
            <person name="Suttiyut T."/>
            <person name="Ogas R."/>
            <person name="Tomko P."/>
            <person name="Gavelis G."/>
            <person name="Widhalm J.R."/>
            <person name="Wisecaver J.H."/>
        </authorList>
    </citation>
    <scope>NUCLEOTIDE SEQUENCE</scope>
    <source>
        <strain evidence="1">ECLA1</strain>
    </source>
</reference>
<gene>
    <name evidence="1" type="ORF">RRG08_036351</name>
</gene>
<protein>
    <submittedName>
        <fullName evidence="1">Uncharacterized protein</fullName>
    </submittedName>
</protein>
<evidence type="ECO:0000313" key="2">
    <source>
        <dbReference type="Proteomes" id="UP001283361"/>
    </source>
</evidence>